<proteinExistence type="predicted"/>
<name>A0ABS0MXY3_PSELU</name>
<sequence length="137" mass="14582">MGVPECSANKGQLESIGHYPRLLTNTVSDVPLYQGKYSIKEDKGKVSGYASFVSDKKNLSDGERSGALHGDRETATGESGYAPPGMNWPVHNGAARNIAEEHEEVTDACELAASIGAGNATASWGYIMIGPPHWSIF</sequence>
<gene>
    <name evidence="3" type="ORF">I5Q09_23045</name>
    <name evidence="2" type="ORF">IRZ65_13735</name>
</gene>
<feature type="region of interest" description="Disordered" evidence="1">
    <location>
        <begin position="57"/>
        <end position="87"/>
    </location>
</feature>
<accession>A0ABS0MXY3</accession>
<evidence type="ECO:0000313" key="2">
    <source>
        <dbReference type="EMBL" id="MBF8641743.1"/>
    </source>
</evidence>
<evidence type="ECO:0000313" key="5">
    <source>
        <dbReference type="Proteomes" id="UP000638986"/>
    </source>
</evidence>
<evidence type="ECO:0000256" key="1">
    <source>
        <dbReference type="SAM" id="MobiDB-lite"/>
    </source>
</evidence>
<reference evidence="2 4" key="1">
    <citation type="submission" date="2020-10" db="EMBL/GenBank/DDBJ databases">
        <title>Genome sequences of Pseudomonas isolates.</title>
        <authorList>
            <person name="Wessels L."/>
            <person name="Reich F."/>
            <person name="Hammerl J."/>
        </authorList>
    </citation>
    <scope>NUCLEOTIDE SEQUENCE [LARGE SCALE GENOMIC DNA]</scope>
    <source>
        <strain evidence="2 4">20-MO00624-0</strain>
    </source>
</reference>
<dbReference type="RefSeq" id="WP_037029850.1">
    <property type="nucleotide sequence ID" value="NZ_CP053063.1"/>
</dbReference>
<organism evidence="3 5">
    <name type="scientific">Pseudomonas luteola</name>
    <dbReference type="NCBI Taxonomy" id="47886"/>
    <lineage>
        <taxon>Bacteria</taxon>
        <taxon>Pseudomonadati</taxon>
        <taxon>Pseudomonadota</taxon>
        <taxon>Gammaproteobacteria</taxon>
        <taxon>Pseudomonadales</taxon>
        <taxon>Pseudomonadaceae</taxon>
        <taxon>Pseudomonas</taxon>
    </lineage>
</organism>
<dbReference type="EMBL" id="JADMCD010000006">
    <property type="protein sequence ID" value="MBF8641743.1"/>
    <property type="molecule type" value="Genomic_DNA"/>
</dbReference>
<protein>
    <submittedName>
        <fullName evidence="3">Uncharacterized protein</fullName>
    </submittedName>
</protein>
<reference evidence="3 5" key="2">
    <citation type="submission" date="2020-11" db="EMBL/GenBank/DDBJ databases">
        <title>Enhanced detection system for hospital associated transmission using whole genome sequencing surveillance.</title>
        <authorList>
            <person name="Harrison L.H."/>
            <person name="Van Tyne D."/>
            <person name="Marsh J.W."/>
            <person name="Griffith M.P."/>
            <person name="Snyder D.J."/>
            <person name="Cooper V.S."/>
            <person name="Mustapha M."/>
        </authorList>
    </citation>
    <scope>NUCLEOTIDE SEQUENCE [LARGE SCALE GENOMIC DNA]</scope>
    <source>
        <strain evidence="3 5">PSB00013</strain>
    </source>
</reference>
<comment type="caution">
    <text evidence="3">The sequence shown here is derived from an EMBL/GenBank/DDBJ whole genome shotgun (WGS) entry which is preliminary data.</text>
</comment>
<dbReference type="Proteomes" id="UP000638986">
    <property type="component" value="Unassembled WGS sequence"/>
</dbReference>
<dbReference type="Proteomes" id="UP000626180">
    <property type="component" value="Unassembled WGS sequence"/>
</dbReference>
<evidence type="ECO:0000313" key="3">
    <source>
        <dbReference type="EMBL" id="MBH3441564.1"/>
    </source>
</evidence>
<keyword evidence="4" id="KW-1185">Reference proteome</keyword>
<dbReference type="EMBL" id="JADTXM010000022">
    <property type="protein sequence ID" value="MBH3441564.1"/>
    <property type="molecule type" value="Genomic_DNA"/>
</dbReference>
<feature type="compositionally biased region" description="Basic and acidic residues" evidence="1">
    <location>
        <begin position="57"/>
        <end position="75"/>
    </location>
</feature>
<evidence type="ECO:0000313" key="4">
    <source>
        <dbReference type="Proteomes" id="UP000626180"/>
    </source>
</evidence>